<comment type="similarity">
    <text evidence="8">Belongs to the KAE1 / TsaD family.</text>
</comment>
<accession>A0A1Y4QJN4</accession>
<comment type="catalytic activity">
    <reaction evidence="7 8">
        <text>L-threonylcarbamoyladenylate + adenosine(37) in tRNA = N(6)-L-threonylcarbamoyladenosine(37) in tRNA + AMP + H(+)</text>
        <dbReference type="Rhea" id="RHEA:37059"/>
        <dbReference type="Rhea" id="RHEA-COMP:10162"/>
        <dbReference type="Rhea" id="RHEA-COMP:10163"/>
        <dbReference type="ChEBI" id="CHEBI:15378"/>
        <dbReference type="ChEBI" id="CHEBI:73682"/>
        <dbReference type="ChEBI" id="CHEBI:74411"/>
        <dbReference type="ChEBI" id="CHEBI:74418"/>
        <dbReference type="ChEBI" id="CHEBI:456215"/>
        <dbReference type="EC" id="2.3.1.234"/>
    </reaction>
</comment>
<keyword evidence="1 8" id="KW-0963">Cytoplasm</keyword>
<feature type="binding site" evidence="8">
    <location>
        <position position="167"/>
    </location>
    <ligand>
        <name>substrate</name>
    </ligand>
</feature>
<organism evidence="10 11">
    <name type="scientific">Thomasclavelia spiroformis</name>
    <dbReference type="NCBI Taxonomy" id="29348"/>
    <lineage>
        <taxon>Bacteria</taxon>
        <taxon>Bacillati</taxon>
        <taxon>Bacillota</taxon>
        <taxon>Erysipelotrichia</taxon>
        <taxon>Erysipelotrichales</taxon>
        <taxon>Coprobacillaceae</taxon>
        <taxon>Thomasclavelia</taxon>
    </lineage>
</organism>
<evidence type="ECO:0000256" key="6">
    <source>
        <dbReference type="ARBA" id="ARBA00023315"/>
    </source>
</evidence>
<comment type="cofactor">
    <cofactor evidence="8">
        <name>Fe(2+)</name>
        <dbReference type="ChEBI" id="CHEBI:29033"/>
    </cofactor>
    <text evidence="8">Binds 1 Fe(2+) ion per subunit.</text>
</comment>
<name>A0A1Y4QJN4_9FIRM</name>
<dbReference type="PROSITE" id="PS01016">
    <property type="entry name" value="GLYCOPROTEASE"/>
    <property type="match status" value="1"/>
</dbReference>
<dbReference type="InterPro" id="IPR043129">
    <property type="entry name" value="ATPase_NBD"/>
</dbReference>
<dbReference type="EC" id="2.3.1.234" evidence="8"/>
<dbReference type="FunFam" id="3.30.420.40:FF:000012">
    <property type="entry name" value="tRNA N6-adenosine threonylcarbamoyltransferase"/>
    <property type="match status" value="1"/>
</dbReference>
<comment type="subcellular location">
    <subcellularLocation>
        <location evidence="8">Cytoplasm</location>
    </subcellularLocation>
</comment>
<evidence type="ECO:0000313" key="10">
    <source>
        <dbReference type="EMBL" id="OUQ05458.1"/>
    </source>
</evidence>
<dbReference type="SUPFAM" id="SSF53067">
    <property type="entry name" value="Actin-like ATPase domain"/>
    <property type="match status" value="2"/>
</dbReference>
<feature type="domain" description="Gcp-like" evidence="9">
    <location>
        <begin position="25"/>
        <end position="307"/>
    </location>
</feature>
<feature type="binding site" evidence="8">
    <location>
        <position position="184"/>
    </location>
    <ligand>
        <name>substrate</name>
    </ligand>
</feature>
<feature type="binding site" evidence="8">
    <location>
        <position position="180"/>
    </location>
    <ligand>
        <name>substrate</name>
    </ligand>
</feature>
<dbReference type="PRINTS" id="PR00789">
    <property type="entry name" value="OSIALOPTASE"/>
</dbReference>
<proteinExistence type="inferred from homology"/>
<dbReference type="InterPro" id="IPR017860">
    <property type="entry name" value="Peptidase_M22_CS"/>
</dbReference>
<feature type="binding site" evidence="8">
    <location>
        <begin position="134"/>
        <end position="138"/>
    </location>
    <ligand>
        <name>substrate</name>
    </ligand>
</feature>
<dbReference type="GO" id="GO:0005737">
    <property type="term" value="C:cytoplasm"/>
    <property type="evidence" value="ECO:0007669"/>
    <property type="project" value="UniProtKB-SubCell"/>
</dbReference>
<dbReference type="InterPro" id="IPR000905">
    <property type="entry name" value="Gcp-like_dom"/>
</dbReference>
<keyword evidence="2 8" id="KW-0808">Transferase</keyword>
<keyword evidence="4 8" id="KW-0479">Metal-binding</keyword>
<feature type="binding site" evidence="8">
    <location>
        <position position="272"/>
    </location>
    <ligand>
        <name>substrate</name>
    </ligand>
</feature>
<evidence type="ECO:0000256" key="4">
    <source>
        <dbReference type="ARBA" id="ARBA00022723"/>
    </source>
</evidence>
<feature type="binding site" evidence="8">
    <location>
        <position position="112"/>
    </location>
    <ligand>
        <name>Fe cation</name>
        <dbReference type="ChEBI" id="CHEBI:24875"/>
    </ligand>
</feature>
<evidence type="ECO:0000313" key="11">
    <source>
        <dbReference type="Proteomes" id="UP000196258"/>
    </source>
</evidence>
<dbReference type="EMBL" id="NFLB01000005">
    <property type="protein sequence ID" value="OUQ05458.1"/>
    <property type="molecule type" value="Genomic_DNA"/>
</dbReference>
<dbReference type="Gene3D" id="3.30.420.40">
    <property type="match status" value="2"/>
</dbReference>
<evidence type="ECO:0000256" key="3">
    <source>
        <dbReference type="ARBA" id="ARBA00022694"/>
    </source>
</evidence>
<dbReference type="RefSeq" id="WP_087255870.1">
    <property type="nucleotide sequence ID" value="NZ_CAJFOD010000027.1"/>
</dbReference>
<dbReference type="InterPro" id="IPR017861">
    <property type="entry name" value="KAE1/TsaD"/>
</dbReference>
<dbReference type="NCBIfam" id="TIGR03723">
    <property type="entry name" value="T6A_TsaD_YgjD"/>
    <property type="match status" value="1"/>
</dbReference>
<dbReference type="HAMAP" id="MF_01445">
    <property type="entry name" value="TsaD"/>
    <property type="match status" value="1"/>
</dbReference>
<reference evidence="11" key="1">
    <citation type="submission" date="2017-04" db="EMBL/GenBank/DDBJ databases">
        <title>Function of individual gut microbiota members based on whole genome sequencing of pure cultures obtained from chicken caecum.</title>
        <authorList>
            <person name="Medvecky M."/>
            <person name="Cejkova D."/>
            <person name="Polansky O."/>
            <person name="Karasova D."/>
            <person name="Kubasova T."/>
            <person name="Cizek A."/>
            <person name="Rychlik I."/>
        </authorList>
    </citation>
    <scope>NUCLEOTIDE SEQUENCE [LARGE SCALE GENOMIC DNA]</scope>
    <source>
        <strain evidence="11">An149</strain>
    </source>
</reference>
<protein>
    <recommendedName>
        <fullName evidence="8">tRNA N6-adenosine threonylcarbamoyltransferase</fullName>
        <ecNumber evidence="8">2.3.1.234</ecNumber>
    </recommendedName>
    <alternativeName>
        <fullName evidence="8">N6-L-threonylcarbamoyladenine synthase</fullName>
        <shortName evidence="8">t(6)A synthase</shortName>
    </alternativeName>
    <alternativeName>
        <fullName evidence="8">t(6)A37 threonylcarbamoyladenosine biosynthesis protein TsaD</fullName>
    </alternativeName>
    <alternativeName>
        <fullName evidence="8">tRNA threonylcarbamoyladenosine biosynthesis protein TsaD</fullName>
    </alternativeName>
</protein>
<dbReference type="AlphaFoldDB" id="A0A1Y4QJN4"/>
<dbReference type="GO" id="GO:0002949">
    <property type="term" value="P:tRNA threonylcarbamoyladenosine modification"/>
    <property type="evidence" value="ECO:0007669"/>
    <property type="project" value="UniProtKB-UniRule"/>
</dbReference>
<dbReference type="CDD" id="cd24133">
    <property type="entry name" value="ASKHA_NBD_TsaD_bac"/>
    <property type="match status" value="1"/>
</dbReference>
<dbReference type="PANTHER" id="PTHR11735:SF6">
    <property type="entry name" value="TRNA N6-ADENOSINE THREONYLCARBAMOYLTRANSFERASE, MITOCHONDRIAL"/>
    <property type="match status" value="1"/>
</dbReference>
<evidence type="ECO:0000256" key="7">
    <source>
        <dbReference type="ARBA" id="ARBA00048117"/>
    </source>
</evidence>
<dbReference type="Pfam" id="PF00814">
    <property type="entry name" value="TsaD"/>
    <property type="match status" value="1"/>
</dbReference>
<evidence type="ECO:0000256" key="2">
    <source>
        <dbReference type="ARBA" id="ARBA00022679"/>
    </source>
</evidence>
<evidence type="ECO:0000256" key="1">
    <source>
        <dbReference type="ARBA" id="ARBA00022490"/>
    </source>
</evidence>
<comment type="caution">
    <text evidence="10">The sequence shown here is derived from an EMBL/GenBank/DDBJ whole genome shotgun (WGS) entry which is preliminary data.</text>
</comment>
<dbReference type="FunFam" id="3.30.420.40:FF:000040">
    <property type="entry name" value="tRNA N6-adenosine threonylcarbamoyltransferase"/>
    <property type="match status" value="1"/>
</dbReference>
<feature type="binding site" evidence="8">
    <location>
        <position position="116"/>
    </location>
    <ligand>
        <name>Fe cation</name>
        <dbReference type="ChEBI" id="CHEBI:24875"/>
    </ligand>
</feature>
<evidence type="ECO:0000256" key="8">
    <source>
        <dbReference type="HAMAP-Rule" id="MF_01445"/>
    </source>
</evidence>
<keyword evidence="5 8" id="KW-0408">Iron</keyword>
<comment type="function">
    <text evidence="8">Required for the formation of a threonylcarbamoyl group on adenosine at position 37 (t(6)A37) in tRNAs that read codons beginning with adenine. Is involved in the transfer of the threonylcarbamoyl moiety of threonylcarbamoyl-AMP (TC-AMP) to the N6 group of A37, together with TsaE and TsaB. TsaD likely plays a direct catalytic role in this reaction.</text>
</comment>
<evidence type="ECO:0000256" key="5">
    <source>
        <dbReference type="ARBA" id="ARBA00023004"/>
    </source>
</evidence>
<dbReference type="PANTHER" id="PTHR11735">
    <property type="entry name" value="TRNA N6-ADENOSINE THREONYLCARBAMOYLTRANSFERASE"/>
    <property type="match status" value="1"/>
</dbReference>
<keyword evidence="6 8" id="KW-0012">Acyltransferase</keyword>
<keyword evidence="3 8" id="KW-0819">tRNA processing</keyword>
<sequence>MSLILAIESSCDEMAMAILKDKREFLSSVVASQIDIHAMYGGVVPEIASRKHVECVSVVLKETLKKANVTIDEIDAIAVTKGPGLVGSLHIGLQAAKTISMAYQKPLIGVHHIAGHIYANNYNQDMIYPSLCLVVSGGHSELVLLKAPFEFEVIGTTFDDAVGEAYDKVGRVLGLPYPGGPIIDKMASVGKATYDLPLPLDDNSYNFSFSGLKSAVINLNHKANQRGETINKENLATSFQNVVIEVLVNKTIKAAKAYGVKQVMLAGGVSANRGLRTAMEMAVSNLDGVELLLPPMSCCTDNAMMIALCAKQMYDLKMFSDLSLGIKPNLDLESESYQGVRSDG</sequence>
<dbReference type="GO" id="GO:0061711">
    <property type="term" value="F:tRNA N(6)-L-threonylcarbamoyladenine synthase activity"/>
    <property type="evidence" value="ECO:0007669"/>
    <property type="project" value="UniProtKB-EC"/>
</dbReference>
<dbReference type="Proteomes" id="UP000196258">
    <property type="component" value="Unassembled WGS sequence"/>
</dbReference>
<feature type="binding site" evidence="8">
    <location>
        <position position="301"/>
    </location>
    <ligand>
        <name>Fe cation</name>
        <dbReference type="ChEBI" id="CHEBI:24875"/>
    </ligand>
</feature>
<evidence type="ECO:0000259" key="9">
    <source>
        <dbReference type="Pfam" id="PF00814"/>
    </source>
</evidence>
<dbReference type="NCBIfam" id="TIGR00329">
    <property type="entry name" value="gcp_kae1"/>
    <property type="match status" value="1"/>
</dbReference>
<dbReference type="GO" id="GO:0005506">
    <property type="term" value="F:iron ion binding"/>
    <property type="evidence" value="ECO:0007669"/>
    <property type="project" value="UniProtKB-UniRule"/>
</dbReference>
<gene>
    <name evidence="8" type="primary">tsaD</name>
    <name evidence="10" type="ORF">B5E91_05415</name>
</gene>
<dbReference type="InterPro" id="IPR022450">
    <property type="entry name" value="TsaD"/>
</dbReference>